<evidence type="ECO:0000313" key="1">
    <source>
        <dbReference type="Proteomes" id="UP000887572"/>
    </source>
</evidence>
<organism evidence="1 2">
    <name type="scientific">Globodera rostochiensis</name>
    <name type="common">Golden nematode worm</name>
    <name type="synonym">Heterodera rostochiensis</name>
    <dbReference type="NCBI Taxonomy" id="31243"/>
    <lineage>
        <taxon>Eukaryota</taxon>
        <taxon>Metazoa</taxon>
        <taxon>Ecdysozoa</taxon>
        <taxon>Nematoda</taxon>
        <taxon>Chromadorea</taxon>
        <taxon>Rhabditida</taxon>
        <taxon>Tylenchina</taxon>
        <taxon>Tylenchomorpha</taxon>
        <taxon>Tylenchoidea</taxon>
        <taxon>Heteroderidae</taxon>
        <taxon>Heteroderinae</taxon>
        <taxon>Globodera</taxon>
    </lineage>
</organism>
<sequence length="230" mass="26000">MSIGIRDAFFIVEKGIFKFNKKCFPNFSACIRFFAYLSSADTDSLTKFPEFTADVFDSVYRFDAFDVTRRQLAFETLAVIGSSSEAKQILSQNESLFSMQRAMSHLAVAIATASEPSLKARHLEAVRMIFDQIAVAGSAQKQNFHRFARRPFRRQFRRRRVATETCARLSRGRRRLAVGQCGPNGVAPGLPREGTVLADTANGSCDRRGRIECGGRRQNMRDNRLIIYHL</sequence>
<dbReference type="AlphaFoldDB" id="A0A914H4B5"/>
<dbReference type="InterPro" id="IPR019538">
    <property type="entry name" value="PSMD5"/>
</dbReference>
<name>A0A914H4B5_GLORO</name>
<evidence type="ECO:0000313" key="2">
    <source>
        <dbReference type="WBParaSite" id="Gr19_v10_g13862.t1"/>
    </source>
</evidence>
<dbReference type="Pfam" id="PF10508">
    <property type="entry name" value="Proteasom_PSMB"/>
    <property type="match status" value="1"/>
</dbReference>
<dbReference type="Proteomes" id="UP000887572">
    <property type="component" value="Unplaced"/>
</dbReference>
<dbReference type="WBParaSite" id="Gr19_v10_g13862.t1">
    <property type="protein sequence ID" value="Gr19_v10_g13862.t1"/>
    <property type="gene ID" value="Gr19_v10_g13862"/>
</dbReference>
<dbReference type="GO" id="GO:0043248">
    <property type="term" value="P:proteasome assembly"/>
    <property type="evidence" value="ECO:0007669"/>
    <property type="project" value="InterPro"/>
</dbReference>
<reference evidence="2" key="1">
    <citation type="submission" date="2022-11" db="UniProtKB">
        <authorList>
            <consortium name="WormBaseParasite"/>
        </authorList>
    </citation>
    <scope>IDENTIFICATION</scope>
</reference>
<keyword evidence="1" id="KW-1185">Reference proteome</keyword>
<accession>A0A914H4B5</accession>
<proteinExistence type="predicted"/>
<protein>
    <submittedName>
        <fullName evidence="2">Uncharacterized protein</fullName>
    </submittedName>
</protein>